<gene>
    <name evidence="2" type="ORF">HRR80_003782</name>
</gene>
<dbReference type="Proteomes" id="UP001161757">
    <property type="component" value="Unassembled WGS sequence"/>
</dbReference>
<reference evidence="2" key="1">
    <citation type="submission" date="2023-01" db="EMBL/GenBank/DDBJ databases">
        <title>Exophiala dermititidis isolated from Cystic Fibrosis Patient.</title>
        <authorList>
            <person name="Kurbessoian T."/>
            <person name="Crocker A."/>
            <person name="Murante D."/>
            <person name="Hogan D.A."/>
            <person name="Stajich J.E."/>
        </authorList>
    </citation>
    <scope>NUCLEOTIDE SEQUENCE</scope>
    <source>
        <strain evidence="2">Ex8</strain>
    </source>
</reference>
<feature type="compositionally biased region" description="Acidic residues" evidence="1">
    <location>
        <begin position="378"/>
        <end position="443"/>
    </location>
</feature>
<feature type="region of interest" description="Disordered" evidence="1">
    <location>
        <begin position="109"/>
        <end position="170"/>
    </location>
</feature>
<feature type="compositionally biased region" description="Basic and acidic residues" evidence="1">
    <location>
        <begin position="36"/>
        <end position="47"/>
    </location>
</feature>
<feature type="region of interest" description="Disordered" evidence="1">
    <location>
        <begin position="186"/>
        <end position="281"/>
    </location>
</feature>
<accession>A0AAN6IWH3</accession>
<feature type="compositionally biased region" description="Acidic residues" evidence="1">
    <location>
        <begin position="201"/>
        <end position="219"/>
    </location>
</feature>
<feature type="region of interest" description="Disordered" evidence="1">
    <location>
        <begin position="36"/>
        <end position="55"/>
    </location>
</feature>
<feature type="compositionally biased region" description="Acidic residues" evidence="1">
    <location>
        <begin position="151"/>
        <end position="161"/>
    </location>
</feature>
<evidence type="ECO:0000256" key="1">
    <source>
        <dbReference type="SAM" id="MobiDB-lite"/>
    </source>
</evidence>
<comment type="caution">
    <text evidence="2">The sequence shown here is derived from an EMBL/GenBank/DDBJ whole genome shotgun (WGS) entry which is preliminary data.</text>
</comment>
<dbReference type="AlphaFoldDB" id="A0AAN6IWH3"/>
<feature type="compositionally biased region" description="Basic and acidic residues" evidence="1">
    <location>
        <begin position="552"/>
        <end position="567"/>
    </location>
</feature>
<evidence type="ECO:0000313" key="3">
    <source>
        <dbReference type="Proteomes" id="UP001161757"/>
    </source>
</evidence>
<feature type="compositionally biased region" description="Polar residues" evidence="1">
    <location>
        <begin position="118"/>
        <end position="132"/>
    </location>
</feature>
<sequence>MVSDPKPKMSDLSSPLRLLRLTDAYPDEVQRKTIMPDRDRDTVDSRLPDLPGSGSVCSTILEASSSADSLPSMSAYDADWPEGFLNDDSQMFGGQQLVDGLMAEHEPDVVLNGGRRGSPTTPSTGYGASGDNSDSDRDNERVGTSNNSTAVEDDRDDDDDNSNNSHHCMTDDEWEHGCACRWSEDGQTEQDCESQSKTERESDESSEACEDDEGEEDPPPSEHEYNRRHGHRYQGPGAKQRINSKSGWSASESPSPSLDPGRHGYYSSTMAKDTNKTDERNERDDVFTSLNLPALFDIGVLDLPRTRTIKRAAMPQTAAFHWDWWIARLATEARDIDLKAFLARLMRVREKNEIPRVPTSRVALVLESKDRSNVNGISDDEDQQDDGYDDEEEEDANEDDEDSWLEVDVTDVDVDDDETTDSETGSDGDDGDSDDEAEDDAIEQTDNTNGDGDKDSICSNVRPQPRQQPPLAAYNNPLSIADALRNPDRSFASETGWDVFLEHIRQKSRHMRDTRRWRMRGLKNAAGWCKWQRGEWIREDGQFVSEREDEFESKRTMSEKQYLDKTDAAPAAAIDDNRQSGGEIGGDTEQAEDEGANPEADGAQKWTIFVGYRRENA</sequence>
<feature type="region of interest" description="Disordered" evidence="1">
    <location>
        <begin position="547"/>
        <end position="606"/>
    </location>
</feature>
<feature type="compositionally biased region" description="Low complexity" evidence="1">
    <location>
        <begin position="244"/>
        <end position="259"/>
    </location>
</feature>
<dbReference type="EMBL" id="JAJGCB010000005">
    <property type="protein sequence ID" value="KAJ8992683.1"/>
    <property type="molecule type" value="Genomic_DNA"/>
</dbReference>
<name>A0AAN6IWH3_EXODE</name>
<proteinExistence type="predicted"/>
<organism evidence="2 3">
    <name type="scientific">Exophiala dermatitidis</name>
    <name type="common">Black yeast-like fungus</name>
    <name type="synonym">Wangiella dermatitidis</name>
    <dbReference type="NCBI Taxonomy" id="5970"/>
    <lineage>
        <taxon>Eukaryota</taxon>
        <taxon>Fungi</taxon>
        <taxon>Dikarya</taxon>
        <taxon>Ascomycota</taxon>
        <taxon>Pezizomycotina</taxon>
        <taxon>Eurotiomycetes</taxon>
        <taxon>Chaetothyriomycetidae</taxon>
        <taxon>Chaetothyriales</taxon>
        <taxon>Herpotrichiellaceae</taxon>
        <taxon>Exophiala</taxon>
    </lineage>
</organism>
<feature type="region of interest" description="Disordered" evidence="1">
    <location>
        <begin position="373"/>
        <end position="473"/>
    </location>
</feature>
<protein>
    <submittedName>
        <fullName evidence="2">Uncharacterized protein</fullName>
    </submittedName>
</protein>
<evidence type="ECO:0000313" key="2">
    <source>
        <dbReference type="EMBL" id="KAJ8992683.1"/>
    </source>
</evidence>